<name>A0A7D3XEM3_9BACT</name>
<dbReference type="Pfam" id="PF00072">
    <property type="entry name" value="Response_reg"/>
    <property type="match status" value="1"/>
</dbReference>
<accession>A0A7D3XEM3</accession>
<organism evidence="4 5">
    <name type="scientific">Tenuifilum thalassicum</name>
    <dbReference type="NCBI Taxonomy" id="2590900"/>
    <lineage>
        <taxon>Bacteria</taxon>
        <taxon>Pseudomonadati</taxon>
        <taxon>Bacteroidota</taxon>
        <taxon>Bacteroidia</taxon>
        <taxon>Bacteroidales</taxon>
        <taxon>Tenuifilaceae</taxon>
        <taxon>Tenuifilum</taxon>
    </lineage>
</organism>
<dbReference type="EMBL" id="CP041345">
    <property type="protein sequence ID" value="QKG80372.1"/>
    <property type="molecule type" value="Genomic_DNA"/>
</dbReference>
<feature type="modified residue" description="4-aspartylphosphate" evidence="1">
    <location>
        <position position="55"/>
    </location>
</feature>
<protein>
    <submittedName>
        <fullName evidence="4">Response regulator transcription factor</fullName>
    </submittedName>
</protein>
<evidence type="ECO:0000259" key="2">
    <source>
        <dbReference type="PROSITE" id="PS50110"/>
    </source>
</evidence>
<gene>
    <name evidence="4" type="ORF">FHG85_08885</name>
</gene>
<dbReference type="Proteomes" id="UP000500961">
    <property type="component" value="Chromosome"/>
</dbReference>
<dbReference type="GO" id="GO:0003677">
    <property type="term" value="F:DNA binding"/>
    <property type="evidence" value="ECO:0007669"/>
    <property type="project" value="InterPro"/>
</dbReference>
<dbReference type="InterPro" id="IPR001789">
    <property type="entry name" value="Sig_transdc_resp-reg_receiver"/>
</dbReference>
<dbReference type="SUPFAM" id="SSF52172">
    <property type="entry name" value="CheY-like"/>
    <property type="match status" value="1"/>
</dbReference>
<dbReference type="PANTHER" id="PTHR37299">
    <property type="entry name" value="TRANSCRIPTIONAL REGULATOR-RELATED"/>
    <property type="match status" value="1"/>
</dbReference>
<evidence type="ECO:0000256" key="1">
    <source>
        <dbReference type="PROSITE-ProRule" id="PRU00169"/>
    </source>
</evidence>
<dbReference type="PROSITE" id="PS50930">
    <property type="entry name" value="HTH_LYTTR"/>
    <property type="match status" value="1"/>
</dbReference>
<dbReference type="Gene3D" id="2.40.50.1020">
    <property type="entry name" value="LytTr DNA-binding domain"/>
    <property type="match status" value="1"/>
</dbReference>
<feature type="domain" description="Response regulatory" evidence="2">
    <location>
        <begin position="2"/>
        <end position="115"/>
    </location>
</feature>
<dbReference type="InterPro" id="IPR011006">
    <property type="entry name" value="CheY-like_superfamily"/>
</dbReference>
<dbReference type="FunFam" id="3.40.50.2300:FF:000361">
    <property type="entry name" value="Two-component system response regulator"/>
    <property type="match status" value="1"/>
</dbReference>
<reference evidence="4 5" key="1">
    <citation type="submission" date="2019-07" db="EMBL/GenBank/DDBJ databases">
        <title>Thalassofilum flectens gen. nov., sp. nov., a novel moderate thermophilic anaerobe from a shallow sea hot spring in Kunashir Island (Russia), representing a new family in the order Bacteroidales, and proposal of Thalassofilacea fam. nov.</title>
        <authorList>
            <person name="Kochetkova T.V."/>
            <person name="Podosokorskaya O.A."/>
            <person name="Novikov A."/>
            <person name="Elcheninov A.G."/>
            <person name="Toshchakov S.V."/>
            <person name="Kublanov I.V."/>
        </authorList>
    </citation>
    <scope>NUCLEOTIDE SEQUENCE [LARGE SCALE GENOMIC DNA]</scope>
    <source>
        <strain evidence="4 5">38-H</strain>
    </source>
</reference>
<feature type="domain" description="HTH LytTR-type" evidence="3">
    <location>
        <begin position="144"/>
        <end position="251"/>
    </location>
</feature>
<dbReference type="PROSITE" id="PS50110">
    <property type="entry name" value="RESPONSE_REGULATORY"/>
    <property type="match status" value="1"/>
</dbReference>
<dbReference type="GO" id="GO:0000156">
    <property type="term" value="F:phosphorelay response regulator activity"/>
    <property type="evidence" value="ECO:0007669"/>
    <property type="project" value="InterPro"/>
</dbReference>
<dbReference type="Gene3D" id="3.40.50.2300">
    <property type="match status" value="1"/>
</dbReference>
<dbReference type="KEGG" id="ttz:FHG85_08885"/>
<keyword evidence="1" id="KW-0597">Phosphoprotein</keyword>
<evidence type="ECO:0000313" key="5">
    <source>
        <dbReference type="Proteomes" id="UP000500961"/>
    </source>
</evidence>
<keyword evidence="5" id="KW-1185">Reference proteome</keyword>
<evidence type="ECO:0000313" key="4">
    <source>
        <dbReference type="EMBL" id="QKG80372.1"/>
    </source>
</evidence>
<dbReference type="PANTHER" id="PTHR37299:SF1">
    <property type="entry name" value="STAGE 0 SPORULATION PROTEIN A HOMOLOG"/>
    <property type="match status" value="1"/>
</dbReference>
<dbReference type="RefSeq" id="WP_173075026.1">
    <property type="nucleotide sequence ID" value="NZ_CP041345.1"/>
</dbReference>
<dbReference type="AlphaFoldDB" id="A0A7D3XEM3"/>
<proteinExistence type="predicted"/>
<evidence type="ECO:0000259" key="3">
    <source>
        <dbReference type="PROSITE" id="PS50930"/>
    </source>
</evidence>
<dbReference type="InterPro" id="IPR046947">
    <property type="entry name" value="LytR-like"/>
</dbReference>
<sequence>MQYIIVEDEQPTAEMLKGLVESLRPNFKCLGCFDSVSSTVRWLQTNEHPDIAFFDIQLADGLSFEIFEHLKLNCPVIFTTAFNEYAIKAFKVNSIDYLLKPINKVDLKSALEKFESMQRPALVTPELLASIAAQLGAPNFRRRFIVRVGEHIKTIETENVVLFHVMEKNTYLKTADGRDYAIDFTLEMLEVELDPVQFFRINRGAIVSKKFIRDIVVYSSSRLKVITPIENDEPLIVSRERVSDFKKWLEK</sequence>
<dbReference type="SMART" id="SM00448">
    <property type="entry name" value="REC"/>
    <property type="match status" value="1"/>
</dbReference>
<dbReference type="SMART" id="SM00850">
    <property type="entry name" value="LytTR"/>
    <property type="match status" value="1"/>
</dbReference>
<dbReference type="InterPro" id="IPR007492">
    <property type="entry name" value="LytTR_DNA-bd_dom"/>
</dbReference>
<dbReference type="Pfam" id="PF04397">
    <property type="entry name" value="LytTR"/>
    <property type="match status" value="1"/>
</dbReference>